<evidence type="ECO:0000313" key="11">
    <source>
        <dbReference type="EMBL" id="MBO8439001.1"/>
    </source>
</evidence>
<organism evidence="11 12">
    <name type="scientific">Candidatus Caccoplasma merdipullorum</name>
    <dbReference type="NCBI Taxonomy" id="2840718"/>
    <lineage>
        <taxon>Bacteria</taxon>
        <taxon>Pseudomonadati</taxon>
        <taxon>Bacteroidota</taxon>
        <taxon>Bacteroidia</taxon>
        <taxon>Bacteroidales</taxon>
        <taxon>Bacteroidaceae</taxon>
        <taxon>Bacteroidaceae incertae sedis</taxon>
        <taxon>Candidatus Caccoplasma</taxon>
    </lineage>
</organism>
<dbReference type="GO" id="GO:0003887">
    <property type="term" value="F:DNA-directed DNA polymerase activity"/>
    <property type="evidence" value="ECO:0007669"/>
    <property type="project" value="UniProtKB-KW"/>
</dbReference>
<dbReference type="SUPFAM" id="SSF48019">
    <property type="entry name" value="post-AAA+ oligomerization domain-like"/>
    <property type="match status" value="1"/>
</dbReference>
<evidence type="ECO:0000313" key="12">
    <source>
        <dbReference type="Proteomes" id="UP000823636"/>
    </source>
</evidence>
<keyword evidence="4 11" id="KW-0548">Nucleotidyltransferase</keyword>
<dbReference type="Gene3D" id="3.40.50.300">
    <property type="entry name" value="P-loop containing nucleotide triphosphate hydrolases"/>
    <property type="match status" value="1"/>
</dbReference>
<feature type="transmembrane region" description="Helical" evidence="9">
    <location>
        <begin position="245"/>
        <end position="265"/>
    </location>
</feature>
<sequence length="338" mass="38423">MAQEQNKYTKLISEIKKGIFKPVYLLMGEEPYYIDMITDAIVENALDDSERDFNQTILYGNEAEVSYVINAAKRYPMMAPRQLIVIKEAQNMDKIDALIYYMQELQPATVLVLNYKGKNLKDKKLVAAIEKVGLVVESKKIYDSQLPSFINDYVAGMGMTIGVKAVSMLADYIGNDLNRMAGELQKLKIVTGGREAITPEVVEANIGISKDYNNFELLDSVINKDYYKVAGIVKYFEKNPKNNPLVLTISVLFNFFSNLMILYYAKDKSDAGIAKELNMKSQYYTQRYRKALQNYSAYKCVDIISYIREYDAKSKGVGVAPNTTDASLLKELLYKIMH</sequence>
<evidence type="ECO:0000256" key="4">
    <source>
        <dbReference type="ARBA" id="ARBA00022695"/>
    </source>
</evidence>
<dbReference type="InterPro" id="IPR027417">
    <property type="entry name" value="P-loop_NTPase"/>
</dbReference>
<keyword evidence="9" id="KW-1133">Transmembrane helix</keyword>
<evidence type="ECO:0000256" key="5">
    <source>
        <dbReference type="ARBA" id="ARBA00022705"/>
    </source>
</evidence>
<evidence type="ECO:0000256" key="9">
    <source>
        <dbReference type="SAM" id="Phobius"/>
    </source>
</evidence>
<evidence type="ECO:0000259" key="10">
    <source>
        <dbReference type="Pfam" id="PF06144"/>
    </source>
</evidence>
<keyword evidence="5" id="KW-0235">DNA replication</keyword>
<feature type="domain" description="DNA polymerase III delta N-terminal" evidence="10">
    <location>
        <begin position="24"/>
        <end position="137"/>
    </location>
</feature>
<dbReference type="GO" id="GO:0006261">
    <property type="term" value="P:DNA-templated DNA replication"/>
    <property type="evidence" value="ECO:0007669"/>
    <property type="project" value="TreeGrafter"/>
</dbReference>
<dbReference type="InterPro" id="IPR005790">
    <property type="entry name" value="DNA_polIII_delta"/>
</dbReference>
<keyword evidence="6" id="KW-0239">DNA-directed DNA polymerase</keyword>
<dbReference type="NCBIfam" id="TIGR01128">
    <property type="entry name" value="holA"/>
    <property type="match status" value="1"/>
</dbReference>
<dbReference type="SUPFAM" id="SSF52540">
    <property type="entry name" value="P-loop containing nucleoside triphosphate hydrolases"/>
    <property type="match status" value="1"/>
</dbReference>
<reference evidence="11" key="2">
    <citation type="journal article" date="2021" name="PeerJ">
        <title>Extensive microbial diversity within the chicken gut microbiome revealed by metagenomics and culture.</title>
        <authorList>
            <person name="Gilroy R."/>
            <person name="Ravi A."/>
            <person name="Getino M."/>
            <person name="Pursley I."/>
            <person name="Horton D.L."/>
            <person name="Alikhan N.F."/>
            <person name="Baker D."/>
            <person name="Gharbi K."/>
            <person name="Hall N."/>
            <person name="Watson M."/>
            <person name="Adriaenssens E.M."/>
            <person name="Foster-Nyarko E."/>
            <person name="Jarju S."/>
            <person name="Secka A."/>
            <person name="Antonio M."/>
            <person name="Oren A."/>
            <person name="Chaudhuri R.R."/>
            <person name="La Ragione R."/>
            <person name="Hildebrand F."/>
            <person name="Pallen M.J."/>
        </authorList>
    </citation>
    <scope>NUCLEOTIDE SEQUENCE</scope>
    <source>
        <strain evidence="11">G3-4614</strain>
    </source>
</reference>
<dbReference type="Gene3D" id="1.10.8.60">
    <property type="match status" value="1"/>
</dbReference>
<dbReference type="PANTHER" id="PTHR34388:SF1">
    <property type="entry name" value="DNA POLYMERASE III SUBUNIT DELTA"/>
    <property type="match status" value="1"/>
</dbReference>
<keyword evidence="3 11" id="KW-0808">Transferase</keyword>
<comment type="caution">
    <text evidence="11">The sequence shown here is derived from an EMBL/GenBank/DDBJ whole genome shotgun (WGS) entry which is preliminary data.</text>
</comment>
<dbReference type="GO" id="GO:0009360">
    <property type="term" value="C:DNA polymerase III complex"/>
    <property type="evidence" value="ECO:0007669"/>
    <property type="project" value="InterPro"/>
</dbReference>
<keyword evidence="9" id="KW-0812">Transmembrane</keyword>
<evidence type="ECO:0000256" key="7">
    <source>
        <dbReference type="ARBA" id="ARBA00034754"/>
    </source>
</evidence>
<accession>A0A9D9E452</accession>
<reference evidence="11" key="1">
    <citation type="submission" date="2020-10" db="EMBL/GenBank/DDBJ databases">
        <authorList>
            <person name="Gilroy R."/>
        </authorList>
    </citation>
    <scope>NUCLEOTIDE SEQUENCE</scope>
    <source>
        <strain evidence="11">G3-4614</strain>
    </source>
</reference>
<dbReference type="Gene3D" id="1.20.272.10">
    <property type="match status" value="1"/>
</dbReference>
<evidence type="ECO:0000256" key="8">
    <source>
        <dbReference type="ARBA" id="ARBA00049244"/>
    </source>
</evidence>
<dbReference type="PANTHER" id="PTHR34388">
    <property type="entry name" value="DNA POLYMERASE III SUBUNIT DELTA"/>
    <property type="match status" value="1"/>
</dbReference>
<dbReference type="EMBL" id="JADIMW010000088">
    <property type="protein sequence ID" value="MBO8439001.1"/>
    <property type="molecule type" value="Genomic_DNA"/>
</dbReference>
<dbReference type="InterPro" id="IPR008921">
    <property type="entry name" value="DNA_pol3_clamp-load_cplx_C"/>
</dbReference>
<dbReference type="Proteomes" id="UP000823636">
    <property type="component" value="Unassembled WGS sequence"/>
</dbReference>
<evidence type="ECO:0000256" key="3">
    <source>
        <dbReference type="ARBA" id="ARBA00022679"/>
    </source>
</evidence>
<comment type="similarity">
    <text evidence="7">Belongs to the DNA polymerase HolA subunit family.</text>
</comment>
<comment type="catalytic activity">
    <reaction evidence="8">
        <text>DNA(n) + a 2'-deoxyribonucleoside 5'-triphosphate = DNA(n+1) + diphosphate</text>
        <dbReference type="Rhea" id="RHEA:22508"/>
        <dbReference type="Rhea" id="RHEA-COMP:17339"/>
        <dbReference type="Rhea" id="RHEA-COMP:17340"/>
        <dbReference type="ChEBI" id="CHEBI:33019"/>
        <dbReference type="ChEBI" id="CHEBI:61560"/>
        <dbReference type="ChEBI" id="CHEBI:173112"/>
        <dbReference type="EC" id="2.7.7.7"/>
    </reaction>
</comment>
<keyword evidence="9" id="KW-0472">Membrane</keyword>
<proteinExistence type="inferred from homology"/>
<protein>
    <recommendedName>
        <fullName evidence="2">DNA polymerase III subunit delta</fullName>
        <ecNumber evidence="1">2.7.7.7</ecNumber>
    </recommendedName>
</protein>
<dbReference type="Pfam" id="PF06144">
    <property type="entry name" value="DNA_pol3_delta"/>
    <property type="match status" value="1"/>
</dbReference>
<evidence type="ECO:0000256" key="1">
    <source>
        <dbReference type="ARBA" id="ARBA00012417"/>
    </source>
</evidence>
<dbReference type="InterPro" id="IPR010372">
    <property type="entry name" value="DNA_pol3_delta_N"/>
</dbReference>
<dbReference type="GO" id="GO:0003677">
    <property type="term" value="F:DNA binding"/>
    <property type="evidence" value="ECO:0007669"/>
    <property type="project" value="InterPro"/>
</dbReference>
<dbReference type="EC" id="2.7.7.7" evidence="1"/>
<gene>
    <name evidence="11" type="primary">holA</name>
    <name evidence="11" type="ORF">IAC54_08945</name>
</gene>
<evidence type="ECO:0000256" key="2">
    <source>
        <dbReference type="ARBA" id="ARBA00017703"/>
    </source>
</evidence>
<dbReference type="AlphaFoldDB" id="A0A9D9E452"/>
<evidence type="ECO:0000256" key="6">
    <source>
        <dbReference type="ARBA" id="ARBA00022932"/>
    </source>
</evidence>
<name>A0A9D9E452_9BACT</name>